<comment type="caution">
    <text evidence="1">The sequence shown here is derived from an EMBL/GenBank/DDBJ whole genome shotgun (WGS) entry which is preliminary data.</text>
</comment>
<dbReference type="EMBL" id="BPRE01000010">
    <property type="protein sequence ID" value="GJE76687.1"/>
    <property type="molecule type" value="Genomic_DNA"/>
</dbReference>
<protein>
    <submittedName>
        <fullName evidence="1">Uncharacterized protein</fullName>
    </submittedName>
</protein>
<evidence type="ECO:0000313" key="1">
    <source>
        <dbReference type="EMBL" id="GJE76687.1"/>
    </source>
</evidence>
<dbReference type="Proteomes" id="UP001055093">
    <property type="component" value="Unassembled WGS sequence"/>
</dbReference>
<accession>A0ABQ4V186</accession>
<name>A0ABQ4V186_9HYPH</name>
<sequence length="98" mass="11130">MSRTGERSAARHYLPEAKLEDLAIQLKRLANHRGLVRKEITSPMLQRLLPAPLRGEAHVYDSELRRKLMDANLDAERVAYLLSHTQHEIGIAHARLSG</sequence>
<keyword evidence="2" id="KW-1185">Reference proteome</keyword>
<proteinExistence type="predicted"/>
<reference evidence="1" key="2">
    <citation type="submission" date="2021-08" db="EMBL/GenBank/DDBJ databases">
        <authorList>
            <person name="Tani A."/>
            <person name="Ola A."/>
            <person name="Ogura Y."/>
            <person name="Katsura K."/>
            <person name="Hayashi T."/>
        </authorList>
    </citation>
    <scope>NUCLEOTIDE SEQUENCE</scope>
    <source>
        <strain evidence="1">DSM 14458</strain>
    </source>
</reference>
<gene>
    <name evidence="1" type="ORF">BGCPKDLD_3285</name>
</gene>
<evidence type="ECO:0000313" key="2">
    <source>
        <dbReference type="Proteomes" id="UP001055093"/>
    </source>
</evidence>
<organism evidence="1 2">
    <name type="scientific">Methylorubrum suomiense</name>
    <dbReference type="NCBI Taxonomy" id="144191"/>
    <lineage>
        <taxon>Bacteria</taxon>
        <taxon>Pseudomonadati</taxon>
        <taxon>Pseudomonadota</taxon>
        <taxon>Alphaproteobacteria</taxon>
        <taxon>Hyphomicrobiales</taxon>
        <taxon>Methylobacteriaceae</taxon>
        <taxon>Methylorubrum</taxon>
    </lineage>
</organism>
<reference evidence="1" key="1">
    <citation type="journal article" date="2021" name="Front. Microbiol.">
        <title>Comprehensive Comparative Genomics and Phenotyping of Methylobacterium Species.</title>
        <authorList>
            <person name="Alessa O."/>
            <person name="Ogura Y."/>
            <person name="Fujitani Y."/>
            <person name="Takami H."/>
            <person name="Hayashi T."/>
            <person name="Sahin N."/>
            <person name="Tani A."/>
        </authorList>
    </citation>
    <scope>NUCLEOTIDE SEQUENCE</scope>
    <source>
        <strain evidence="1">DSM 14458</strain>
    </source>
</reference>